<organism evidence="2">
    <name type="scientific">Anopheles darlingi</name>
    <name type="common">Mosquito</name>
    <dbReference type="NCBI Taxonomy" id="43151"/>
    <lineage>
        <taxon>Eukaryota</taxon>
        <taxon>Metazoa</taxon>
        <taxon>Ecdysozoa</taxon>
        <taxon>Arthropoda</taxon>
        <taxon>Hexapoda</taxon>
        <taxon>Insecta</taxon>
        <taxon>Pterygota</taxon>
        <taxon>Neoptera</taxon>
        <taxon>Endopterygota</taxon>
        <taxon>Diptera</taxon>
        <taxon>Nematocera</taxon>
        <taxon>Culicoidea</taxon>
        <taxon>Culicidae</taxon>
        <taxon>Anophelinae</taxon>
        <taxon>Anopheles</taxon>
    </lineage>
</organism>
<accession>A0A2M4D916</accession>
<dbReference type="EMBL" id="GGFL01009906">
    <property type="protein sequence ID" value="MBW74084.1"/>
    <property type="molecule type" value="Transcribed_RNA"/>
</dbReference>
<feature type="signal peptide" evidence="1">
    <location>
        <begin position="1"/>
        <end position="18"/>
    </location>
</feature>
<reference evidence="2" key="1">
    <citation type="submission" date="2018-01" db="EMBL/GenBank/DDBJ databases">
        <title>An insight into the sialome of Amazonian anophelines.</title>
        <authorList>
            <person name="Ribeiro J.M."/>
            <person name="Scarpassa V."/>
            <person name="Calvo E."/>
        </authorList>
    </citation>
    <scope>NUCLEOTIDE SEQUENCE</scope>
</reference>
<evidence type="ECO:0000256" key="1">
    <source>
        <dbReference type="SAM" id="SignalP"/>
    </source>
</evidence>
<name>A0A2M4D916_ANODA</name>
<protein>
    <submittedName>
        <fullName evidence="2">Putative secreted protein</fullName>
    </submittedName>
</protein>
<sequence>MDTYRLFWLLIFPFHVAEESPLSGRSSFFRGEKLVKGSRAHTPTPRSVFGLVEDRVQTNPFFWGRNTWRPRGRREEFNYNVAQYRTFEPCV</sequence>
<proteinExistence type="predicted"/>
<dbReference type="AlphaFoldDB" id="A0A2M4D916"/>
<evidence type="ECO:0000313" key="2">
    <source>
        <dbReference type="EMBL" id="MBW74084.1"/>
    </source>
</evidence>
<feature type="chain" id="PRO_5014837623" evidence="1">
    <location>
        <begin position="19"/>
        <end position="91"/>
    </location>
</feature>
<keyword evidence="1" id="KW-0732">Signal</keyword>